<feature type="binding site" evidence="12">
    <location>
        <position position="140"/>
    </location>
    <ligand>
        <name>substrate</name>
    </ligand>
</feature>
<dbReference type="GO" id="GO:0004747">
    <property type="term" value="F:ribokinase activity"/>
    <property type="evidence" value="ECO:0007669"/>
    <property type="project" value="UniProtKB-EC"/>
</dbReference>
<feature type="binding site" evidence="12">
    <location>
        <position position="245"/>
    </location>
    <ligand>
        <name>substrate</name>
    </ligand>
</feature>
<keyword evidence="12" id="KW-0963">Cytoplasm</keyword>
<sequence length="316" mass="32362">MSASARSTLLVAGSANLDFVVRASHVPAPGETVLGREFATFPGGKGANQAVACARAGGVDTRMLLALGDDPFASTIENSLTDAGVTLQVVRSAQPTGTAFICLSDDAENAITVAPGANGALRGDELSSLQDVSHLLLQLETPIEAVTAFALSAREAGVRVVLNAAPARALPTELLRSVDVLIVNEGELAAITGHHGSVAECLEQLDVPCVVVTLGARGCCARQDAQFFLQSGFKVQAVDTTAAGDTFCGALVAALNLGDALPAALRYACAASALACTRLGAQSSIPQRIEVETMLRSNDRHAPIANRALAAYCGLV</sequence>
<keyword evidence="4 12" id="KW-0808">Transferase</keyword>
<keyword evidence="15" id="KW-1185">Reference proteome</keyword>
<comment type="function">
    <text evidence="12">Catalyzes the phosphorylation of ribose at O-5 in a reaction requiring ATP and magnesium. The resulting D-ribose-5-phosphate can then be used either for sythesis of nucleotides, histidine, and tryptophan, or as a component of the pentose phosphate pathway.</text>
</comment>
<evidence type="ECO:0000256" key="10">
    <source>
        <dbReference type="ARBA" id="ARBA00022958"/>
    </source>
</evidence>
<dbReference type="SUPFAM" id="SSF53613">
    <property type="entry name" value="Ribokinase-like"/>
    <property type="match status" value="1"/>
</dbReference>
<evidence type="ECO:0000256" key="8">
    <source>
        <dbReference type="ARBA" id="ARBA00022840"/>
    </source>
</evidence>
<comment type="similarity">
    <text evidence="12">Belongs to the carbohydrate kinase PfkB family. Ribokinase subfamily.</text>
</comment>
<feature type="binding site" evidence="12">
    <location>
        <begin position="244"/>
        <end position="245"/>
    </location>
    <ligand>
        <name>ATP</name>
        <dbReference type="ChEBI" id="CHEBI:30616"/>
    </ligand>
</feature>
<evidence type="ECO:0000313" key="15">
    <source>
        <dbReference type="Proteomes" id="UP001254759"/>
    </source>
</evidence>
<dbReference type="InterPro" id="IPR011877">
    <property type="entry name" value="Ribokinase"/>
</dbReference>
<dbReference type="EC" id="2.7.1.15" evidence="2 12"/>
<dbReference type="CDD" id="cd01174">
    <property type="entry name" value="ribokinase"/>
    <property type="match status" value="1"/>
</dbReference>
<feature type="binding site" evidence="12">
    <location>
        <position position="184"/>
    </location>
    <ligand>
        <name>ATP</name>
        <dbReference type="ChEBI" id="CHEBI:30616"/>
    </ligand>
</feature>
<evidence type="ECO:0000256" key="3">
    <source>
        <dbReference type="ARBA" id="ARBA00016943"/>
    </source>
</evidence>
<feature type="binding site" evidence="12">
    <location>
        <begin position="213"/>
        <end position="218"/>
    </location>
    <ligand>
        <name>ATP</name>
        <dbReference type="ChEBI" id="CHEBI:30616"/>
    </ligand>
</feature>
<keyword evidence="5 12" id="KW-0479">Metal-binding</keyword>
<keyword evidence="10 12" id="KW-0630">Potassium</keyword>
<feature type="binding site" evidence="12">
    <location>
        <position position="278"/>
    </location>
    <ligand>
        <name>K(+)</name>
        <dbReference type="ChEBI" id="CHEBI:29103"/>
    </ligand>
</feature>
<feature type="binding site" evidence="12">
    <location>
        <position position="241"/>
    </location>
    <ligand>
        <name>K(+)</name>
        <dbReference type="ChEBI" id="CHEBI:29103"/>
    </ligand>
</feature>
<gene>
    <name evidence="12" type="primary">rbsK</name>
    <name evidence="14" type="ORF">J2W94_003102</name>
</gene>
<evidence type="ECO:0000313" key="14">
    <source>
        <dbReference type="EMBL" id="MDR6842797.1"/>
    </source>
</evidence>
<comment type="caution">
    <text evidence="12">Lacks conserved residue(s) required for the propagation of feature annotation.</text>
</comment>
<dbReference type="EMBL" id="JAVDTT010000004">
    <property type="protein sequence ID" value="MDR6842797.1"/>
    <property type="molecule type" value="Genomic_DNA"/>
</dbReference>
<feature type="binding site" evidence="12">
    <location>
        <begin position="16"/>
        <end position="18"/>
    </location>
    <ligand>
        <name>substrate</name>
    </ligand>
</feature>
<protein>
    <recommendedName>
        <fullName evidence="3 12">Ribokinase</fullName>
        <shortName evidence="12">RK</shortName>
        <ecNumber evidence="2 12">2.7.1.15</ecNumber>
    </recommendedName>
</protein>
<comment type="activity regulation">
    <text evidence="12">Activated by a monovalent cation that binds near, but not in, the active site. The most likely occupant of the site in vivo is potassium. Ion binding induces a conformational change that may alter substrate affinity.</text>
</comment>
<dbReference type="RefSeq" id="WP_310095340.1">
    <property type="nucleotide sequence ID" value="NZ_JAVDTT010000004.1"/>
</dbReference>
<dbReference type="HAMAP" id="MF_01987">
    <property type="entry name" value="Ribokinase"/>
    <property type="match status" value="1"/>
</dbReference>
<dbReference type="Proteomes" id="UP001254759">
    <property type="component" value="Unassembled WGS sequence"/>
</dbReference>
<dbReference type="PROSITE" id="PS00584">
    <property type="entry name" value="PFKB_KINASES_2"/>
    <property type="match status" value="1"/>
</dbReference>
<name>A0ABU1RVI6_9GAMM</name>
<comment type="caution">
    <text evidence="14">The sequence shown here is derived from an EMBL/GenBank/DDBJ whole genome shotgun (WGS) entry which is preliminary data.</text>
</comment>
<comment type="catalytic activity">
    <reaction evidence="12">
        <text>D-ribose + ATP = D-ribose 5-phosphate + ADP + H(+)</text>
        <dbReference type="Rhea" id="RHEA:13697"/>
        <dbReference type="ChEBI" id="CHEBI:15378"/>
        <dbReference type="ChEBI" id="CHEBI:30616"/>
        <dbReference type="ChEBI" id="CHEBI:47013"/>
        <dbReference type="ChEBI" id="CHEBI:78346"/>
        <dbReference type="ChEBI" id="CHEBI:456216"/>
        <dbReference type="EC" id="2.7.1.15"/>
    </reaction>
</comment>
<comment type="similarity">
    <text evidence="1">Belongs to the carbohydrate kinase pfkB family.</text>
</comment>
<evidence type="ECO:0000256" key="9">
    <source>
        <dbReference type="ARBA" id="ARBA00022842"/>
    </source>
</evidence>
<evidence type="ECO:0000256" key="12">
    <source>
        <dbReference type="HAMAP-Rule" id="MF_01987"/>
    </source>
</evidence>
<keyword evidence="6 12" id="KW-0547">Nucleotide-binding</keyword>
<accession>A0ABU1RVI6</accession>
<comment type="pathway">
    <text evidence="12">Carbohydrate metabolism; D-ribose degradation; D-ribose 5-phosphate from beta-D-ribopyranose: step 2/2.</text>
</comment>
<dbReference type="InterPro" id="IPR029056">
    <property type="entry name" value="Ribokinase-like"/>
</dbReference>
<keyword evidence="7 12" id="KW-0418">Kinase</keyword>
<evidence type="ECO:0000256" key="6">
    <source>
        <dbReference type="ARBA" id="ARBA00022741"/>
    </source>
</evidence>
<dbReference type="PRINTS" id="PR00990">
    <property type="entry name" value="RIBOKINASE"/>
</dbReference>
<feature type="binding site" evidence="12">
    <location>
        <position position="275"/>
    </location>
    <ligand>
        <name>K(+)</name>
        <dbReference type="ChEBI" id="CHEBI:29103"/>
    </ligand>
</feature>
<evidence type="ECO:0000259" key="13">
    <source>
        <dbReference type="Pfam" id="PF00294"/>
    </source>
</evidence>
<evidence type="ECO:0000256" key="4">
    <source>
        <dbReference type="ARBA" id="ARBA00022679"/>
    </source>
</evidence>
<reference evidence="14 15" key="1">
    <citation type="submission" date="2023-07" db="EMBL/GenBank/DDBJ databases">
        <title>Sorghum-associated microbial communities from plants grown in Nebraska, USA.</title>
        <authorList>
            <person name="Schachtman D."/>
        </authorList>
    </citation>
    <scope>NUCLEOTIDE SEQUENCE [LARGE SCALE GENOMIC DNA]</scope>
    <source>
        <strain evidence="14 15">BE107</strain>
    </source>
</reference>
<feature type="binding site" evidence="12">
    <location>
        <position position="284"/>
    </location>
    <ligand>
        <name>K(+)</name>
        <dbReference type="ChEBI" id="CHEBI:29103"/>
    </ligand>
</feature>
<proteinExistence type="inferred from homology"/>
<keyword evidence="8 12" id="KW-0067">ATP-binding</keyword>
<feature type="domain" description="Carbohydrate kinase PfkB" evidence="13">
    <location>
        <begin position="9"/>
        <end position="287"/>
    </location>
</feature>
<dbReference type="InterPro" id="IPR002173">
    <property type="entry name" value="Carboh/pur_kinase_PfkB_CS"/>
</dbReference>
<feature type="binding site" evidence="12">
    <location>
        <begin position="44"/>
        <end position="48"/>
    </location>
    <ligand>
        <name>substrate</name>
    </ligand>
</feature>
<keyword evidence="9 12" id="KW-0460">Magnesium</keyword>
<dbReference type="InterPro" id="IPR011611">
    <property type="entry name" value="PfkB_dom"/>
</dbReference>
<organism evidence="14 15">
    <name type="scientific">Pseudoxanthomonas sacheonensis</name>
    <dbReference type="NCBI Taxonomy" id="443615"/>
    <lineage>
        <taxon>Bacteria</taxon>
        <taxon>Pseudomonadati</taxon>
        <taxon>Pseudomonadota</taxon>
        <taxon>Gammaproteobacteria</taxon>
        <taxon>Lysobacterales</taxon>
        <taxon>Lysobacteraceae</taxon>
        <taxon>Pseudoxanthomonas</taxon>
    </lineage>
</organism>
<dbReference type="Gene3D" id="3.40.1190.20">
    <property type="match status" value="1"/>
</dbReference>
<evidence type="ECO:0000256" key="2">
    <source>
        <dbReference type="ARBA" id="ARBA00012035"/>
    </source>
</evidence>
<dbReference type="PANTHER" id="PTHR10584">
    <property type="entry name" value="SUGAR KINASE"/>
    <property type="match status" value="1"/>
</dbReference>
<dbReference type="Pfam" id="PF00294">
    <property type="entry name" value="PfkB"/>
    <property type="match status" value="1"/>
</dbReference>
<feature type="active site" description="Proton acceptor" evidence="12">
    <location>
        <position position="245"/>
    </location>
</feature>
<keyword evidence="11 12" id="KW-0119">Carbohydrate metabolism</keyword>
<feature type="binding site" evidence="12">
    <location>
        <position position="239"/>
    </location>
    <ligand>
        <name>K(+)</name>
        <dbReference type="ChEBI" id="CHEBI:29103"/>
    </ligand>
</feature>
<evidence type="ECO:0000256" key="1">
    <source>
        <dbReference type="ARBA" id="ARBA00005380"/>
    </source>
</evidence>
<evidence type="ECO:0000256" key="5">
    <source>
        <dbReference type="ARBA" id="ARBA00022723"/>
    </source>
</evidence>
<comment type="cofactor">
    <cofactor evidence="12">
        <name>Mg(2+)</name>
        <dbReference type="ChEBI" id="CHEBI:18420"/>
    </cofactor>
    <text evidence="12">Requires a divalent cation, most likely magnesium in vivo, as an electrophilic catalyst to aid phosphoryl group transfer. It is the chelate of the metal and the nucleotide that is the actual substrate.</text>
</comment>
<evidence type="ECO:0000256" key="11">
    <source>
        <dbReference type="ARBA" id="ARBA00023277"/>
    </source>
</evidence>
<comment type="subunit">
    <text evidence="12">Homodimer.</text>
</comment>
<dbReference type="PANTHER" id="PTHR10584:SF166">
    <property type="entry name" value="RIBOKINASE"/>
    <property type="match status" value="1"/>
</dbReference>
<comment type="subcellular location">
    <subcellularLocation>
        <location evidence="12">Cytoplasm</location>
    </subcellularLocation>
</comment>
<dbReference type="InterPro" id="IPR002139">
    <property type="entry name" value="Ribo/fructo_kinase"/>
</dbReference>
<evidence type="ECO:0000256" key="7">
    <source>
        <dbReference type="ARBA" id="ARBA00022777"/>
    </source>
</evidence>
<feature type="binding site" evidence="12">
    <location>
        <position position="280"/>
    </location>
    <ligand>
        <name>K(+)</name>
        <dbReference type="ChEBI" id="CHEBI:29103"/>
    </ligand>
</feature>